<sequence>MSYTYDTNHIRTWASFAIRNGDSFGGGTIDNLNVKNINVRDKGTTPGRLKGYSSTKMISNITFDTIIMPGSSTPAQNLYQMNFTDTSFYSGVTILPTQIPEPAQRTNLRPNPSDANRYRMAFAEVELY</sequence>
<dbReference type="InterPro" id="IPR011050">
    <property type="entry name" value="Pectin_lyase_fold/virulence"/>
</dbReference>
<comment type="caution">
    <text evidence="1">The sequence shown here is derived from an EMBL/GenBank/DDBJ whole genome shotgun (WGS) entry which is preliminary data.</text>
</comment>
<dbReference type="SUPFAM" id="SSF51126">
    <property type="entry name" value="Pectin lyase-like"/>
    <property type="match status" value="1"/>
</dbReference>
<dbReference type="Proteomes" id="UP001527099">
    <property type="component" value="Unassembled WGS sequence"/>
</dbReference>
<name>A0ABT4GHK8_9BACL</name>
<evidence type="ECO:0000313" key="1">
    <source>
        <dbReference type="EMBL" id="MCY9695677.1"/>
    </source>
</evidence>
<dbReference type="RefSeq" id="WP_268616914.1">
    <property type="nucleotide sequence ID" value="NZ_JAMDMX010000079.1"/>
</dbReference>
<keyword evidence="2" id="KW-1185">Reference proteome</keyword>
<dbReference type="EMBL" id="JAMDMX010000079">
    <property type="protein sequence ID" value="MCY9695677.1"/>
    <property type="molecule type" value="Genomic_DNA"/>
</dbReference>
<organism evidence="1 2">
    <name type="scientific">Paenibacillus alginolyticus</name>
    <dbReference type="NCBI Taxonomy" id="59839"/>
    <lineage>
        <taxon>Bacteria</taxon>
        <taxon>Bacillati</taxon>
        <taxon>Bacillota</taxon>
        <taxon>Bacilli</taxon>
        <taxon>Bacillales</taxon>
        <taxon>Paenibacillaceae</taxon>
        <taxon>Paenibacillus</taxon>
    </lineage>
</organism>
<gene>
    <name evidence="1" type="ORF">M5X19_22630</name>
</gene>
<evidence type="ECO:0000313" key="2">
    <source>
        <dbReference type="Proteomes" id="UP001527099"/>
    </source>
</evidence>
<protein>
    <submittedName>
        <fullName evidence="1">Uncharacterized protein</fullName>
    </submittedName>
</protein>
<accession>A0ABT4GHK8</accession>
<proteinExistence type="predicted"/>
<reference evidence="1 2" key="1">
    <citation type="submission" date="2022-05" db="EMBL/GenBank/DDBJ databases">
        <title>Genome Sequencing of Bee-Associated Microbes.</title>
        <authorList>
            <person name="Dunlap C."/>
        </authorList>
    </citation>
    <scope>NUCLEOTIDE SEQUENCE [LARGE SCALE GENOMIC DNA]</scope>
    <source>
        <strain evidence="1 2">NRRL B-14421</strain>
    </source>
</reference>